<gene>
    <name evidence="1" type="ORF">BV25DRAFT_1921375</name>
</gene>
<protein>
    <submittedName>
        <fullName evidence="1">Uncharacterized protein</fullName>
    </submittedName>
</protein>
<comment type="caution">
    <text evidence="1">The sequence shown here is derived from an EMBL/GenBank/DDBJ whole genome shotgun (WGS) entry which is preliminary data.</text>
</comment>
<evidence type="ECO:0000313" key="1">
    <source>
        <dbReference type="EMBL" id="KAI0055964.1"/>
    </source>
</evidence>
<dbReference type="Proteomes" id="UP000814140">
    <property type="component" value="Unassembled WGS sequence"/>
</dbReference>
<proteinExistence type="predicted"/>
<name>A0ACB8SHW0_9AGAM</name>
<organism evidence="1 2">
    <name type="scientific">Artomyces pyxidatus</name>
    <dbReference type="NCBI Taxonomy" id="48021"/>
    <lineage>
        <taxon>Eukaryota</taxon>
        <taxon>Fungi</taxon>
        <taxon>Dikarya</taxon>
        <taxon>Basidiomycota</taxon>
        <taxon>Agaricomycotina</taxon>
        <taxon>Agaricomycetes</taxon>
        <taxon>Russulales</taxon>
        <taxon>Auriscalpiaceae</taxon>
        <taxon>Artomyces</taxon>
    </lineage>
</organism>
<reference evidence="1" key="2">
    <citation type="journal article" date="2022" name="New Phytol.">
        <title>Evolutionary transition to the ectomycorrhizal habit in the genomes of a hyperdiverse lineage of mushroom-forming fungi.</title>
        <authorList>
            <person name="Looney B."/>
            <person name="Miyauchi S."/>
            <person name="Morin E."/>
            <person name="Drula E."/>
            <person name="Courty P.E."/>
            <person name="Kohler A."/>
            <person name="Kuo A."/>
            <person name="LaButti K."/>
            <person name="Pangilinan J."/>
            <person name="Lipzen A."/>
            <person name="Riley R."/>
            <person name="Andreopoulos W."/>
            <person name="He G."/>
            <person name="Johnson J."/>
            <person name="Nolan M."/>
            <person name="Tritt A."/>
            <person name="Barry K.W."/>
            <person name="Grigoriev I.V."/>
            <person name="Nagy L.G."/>
            <person name="Hibbett D."/>
            <person name="Henrissat B."/>
            <person name="Matheny P.B."/>
            <person name="Labbe J."/>
            <person name="Martin F.M."/>
        </authorList>
    </citation>
    <scope>NUCLEOTIDE SEQUENCE</scope>
    <source>
        <strain evidence="1">HHB10654</strain>
    </source>
</reference>
<sequence>MAHIYSRSAEEPSAVHSIDEVFLNATNSIQYAEIVMARTQGAVQKAQTSKDGRNKAVAKASEIVNALLEPAAQVANLLDGLGGGFPPCKLAGNVLAALVKLEVDRRDNDIRVVLVYLDMATTLVTLGSLKPGFQTVTTLVGPLGNIIDKICGLMKEFGQFSEAFYDAKALKSKLKHLLHSKSNRDRLADFQQQLVLYKTEINTLLSHQAVLILVSHTEALARLETGLSGLRRFYASVSDADEDSAVAFVEKSGGEEAVQSDTALLEQLAEKLGEKLTTSVCRAVQESAEDSFRQTQASFMLKFQFALEQRIDESQEMILNELKSGPYELIRDPDVKVSPCQYTFSSHPFTYSSCLTGNLEKYGEFLPLLTRKHGTHFTKAAKESSVKRRQFIDALNYHFNIQFKKYKTEHNRAEREDAWTKAIVSKVQFHPSIGDAIDDDASGYISVEEINDFLRRKPATWTVPQWVAYWAYGWDADNFVYQGKIDKAYKQLEKIRDAGGPNAAHVKSYLDETQERIATFAGSVYSMRELDPPAAVKMDKLRDEWREACEKAIKQRLRAVNYKMDYSSVNAIAGSERLEATFLPLASMLLARHLSILRKPEVSEEDAEEASESMLVLIDMIRERIGELKAIWRRQRIDVDTQIRYYANGMLEDYYKKYRKEEFDTDNEGDSESSWDSEDEWKSEDSASGEPAMLPAAQQPARTQIPPRRTVDARGAGNDQMAHRSLEIVESEDEEVPKGRETDEEEGEEQETQVREGEDEEEDVSRPAQRDADKEEDGEENEGDDDGGGNDAPDDGDEDEHEENEDEGHGDADGERDGEGEVEEDE</sequence>
<keyword evidence="2" id="KW-1185">Reference proteome</keyword>
<dbReference type="EMBL" id="MU277274">
    <property type="protein sequence ID" value="KAI0055964.1"/>
    <property type="molecule type" value="Genomic_DNA"/>
</dbReference>
<reference evidence="1" key="1">
    <citation type="submission" date="2021-03" db="EMBL/GenBank/DDBJ databases">
        <authorList>
            <consortium name="DOE Joint Genome Institute"/>
            <person name="Ahrendt S."/>
            <person name="Looney B.P."/>
            <person name="Miyauchi S."/>
            <person name="Morin E."/>
            <person name="Drula E."/>
            <person name="Courty P.E."/>
            <person name="Chicoki N."/>
            <person name="Fauchery L."/>
            <person name="Kohler A."/>
            <person name="Kuo A."/>
            <person name="Labutti K."/>
            <person name="Pangilinan J."/>
            <person name="Lipzen A."/>
            <person name="Riley R."/>
            <person name="Andreopoulos W."/>
            <person name="He G."/>
            <person name="Johnson J."/>
            <person name="Barry K.W."/>
            <person name="Grigoriev I.V."/>
            <person name="Nagy L."/>
            <person name="Hibbett D."/>
            <person name="Henrissat B."/>
            <person name="Matheny P.B."/>
            <person name="Labbe J."/>
            <person name="Martin F."/>
        </authorList>
    </citation>
    <scope>NUCLEOTIDE SEQUENCE</scope>
    <source>
        <strain evidence="1">HHB10654</strain>
    </source>
</reference>
<evidence type="ECO:0000313" key="2">
    <source>
        <dbReference type="Proteomes" id="UP000814140"/>
    </source>
</evidence>
<accession>A0ACB8SHW0</accession>